<dbReference type="GO" id="GO:0005886">
    <property type="term" value="C:plasma membrane"/>
    <property type="evidence" value="ECO:0007669"/>
    <property type="project" value="UniProtKB-SubCell"/>
</dbReference>
<dbReference type="PANTHER" id="PTHR43646:SF2">
    <property type="entry name" value="GLYCOSYLTRANSFERASE 2-LIKE DOMAIN-CONTAINING PROTEIN"/>
    <property type="match status" value="1"/>
</dbReference>
<evidence type="ECO:0000256" key="2">
    <source>
        <dbReference type="ARBA" id="ARBA00022475"/>
    </source>
</evidence>
<keyword evidence="4 7" id="KW-0808">Transferase</keyword>
<sequence length="270" mass="29309">MTHPEDHPDAPRQHPACHSPVASPMISVIIPVLHEAATINECIAHVKGLECCTDVEILVVDALDVTGTGDTLAALAPEHLAPEAAVRVHPLRAPRGRANQMNAGAAQARGHILVFLHADTRLPPAGLILIWQALFPPRGGKPAQAGAFSLGYAEGGLLLECMARLASLRNRLTGTPYGDQAQFFRTETFHAMGGYPAIPLMEDVDIMRTLHRRGEQLVILPQRVATSARRYRADGLLWAGLRNNGLRLLHACGVPPQALTHWYRAFQDKS</sequence>
<reference evidence="7 8" key="1">
    <citation type="journal article" date="2013" name="J. Bacteriol.">
        <title>Roles of HynAB and Ech, the only two hydrogenases found in the model sulfate reducer Desulfovibrio gigas.</title>
        <authorList>
            <person name="Morais-Silva F.O."/>
            <person name="Santos C.I."/>
            <person name="Rodrigues R."/>
            <person name="Pereira I.A."/>
            <person name="Rodrigues-Pousada C."/>
        </authorList>
    </citation>
    <scope>NUCLEOTIDE SEQUENCE [LARGE SCALE GENOMIC DNA]</scope>
    <source>
        <strain evidence="8">ATCC 19364 / DSM 1382 / NCIMB 9332 / VKM B-1759</strain>
    </source>
</reference>
<accession>T2G8W2</accession>
<keyword evidence="8" id="KW-1185">Reference proteome</keyword>
<dbReference type="InterPro" id="IPR029044">
    <property type="entry name" value="Nucleotide-diphossugar_trans"/>
</dbReference>
<dbReference type="STRING" id="1121448.DGI_0695"/>
<keyword evidence="2" id="KW-1003">Cell membrane</keyword>
<name>T2G8W2_MEGG1</name>
<dbReference type="PATRIC" id="fig|1121448.10.peg.702"/>
<dbReference type="KEGG" id="dgg:DGI_0695"/>
<dbReference type="Proteomes" id="UP000016587">
    <property type="component" value="Chromosome"/>
</dbReference>
<keyword evidence="5" id="KW-0472">Membrane</keyword>
<evidence type="ECO:0000313" key="7">
    <source>
        <dbReference type="EMBL" id="AGW12599.1"/>
    </source>
</evidence>
<feature type="domain" description="Glycosyltransferase 2-like" evidence="6">
    <location>
        <begin position="27"/>
        <end position="125"/>
    </location>
</feature>
<dbReference type="EMBL" id="CP006585">
    <property type="protein sequence ID" value="AGW12599.1"/>
    <property type="molecule type" value="Genomic_DNA"/>
</dbReference>
<dbReference type="Gene3D" id="3.90.550.10">
    <property type="entry name" value="Spore Coat Polysaccharide Biosynthesis Protein SpsA, Chain A"/>
    <property type="match status" value="1"/>
</dbReference>
<dbReference type="HOGENOM" id="CLU_025996_17_3_7"/>
<dbReference type="AlphaFoldDB" id="T2G8W2"/>
<evidence type="ECO:0000256" key="5">
    <source>
        <dbReference type="ARBA" id="ARBA00023136"/>
    </source>
</evidence>
<dbReference type="InterPro" id="IPR001173">
    <property type="entry name" value="Glyco_trans_2-like"/>
</dbReference>
<evidence type="ECO:0000256" key="4">
    <source>
        <dbReference type="ARBA" id="ARBA00022679"/>
    </source>
</evidence>
<dbReference type="InterPro" id="IPR026461">
    <property type="entry name" value="Trfase_2_rSAM/seldom_assoc"/>
</dbReference>
<keyword evidence="3" id="KW-0328">Glycosyltransferase</keyword>
<dbReference type="RefSeq" id="WP_021759266.1">
    <property type="nucleotide sequence ID" value="NC_022444.1"/>
</dbReference>
<dbReference type="CDD" id="cd02522">
    <property type="entry name" value="GT_2_like_a"/>
    <property type="match status" value="1"/>
</dbReference>
<gene>
    <name evidence="7" type="ORF">DGI_0695</name>
</gene>
<reference evidence="8" key="2">
    <citation type="submission" date="2013-07" db="EMBL/GenBank/DDBJ databases">
        <authorList>
            <person name="Morais-Silva F.O."/>
            <person name="Rezende A.M."/>
            <person name="Pimentel C."/>
            <person name="Resende D.M."/>
            <person name="Santos C.I."/>
            <person name="Clemente C."/>
            <person name="de Oliveira L.M."/>
            <person name="da Silva S.M."/>
            <person name="Costa D.A."/>
            <person name="Varela-Raposo A."/>
            <person name="Horacio E.C.A."/>
            <person name="Matos M."/>
            <person name="Flores O."/>
            <person name="Ruiz J.C."/>
            <person name="Rodrigues-Pousada C."/>
        </authorList>
    </citation>
    <scope>NUCLEOTIDE SEQUENCE [LARGE SCALE GENOMIC DNA]</scope>
    <source>
        <strain evidence="8">ATCC 19364 / DSM 1382 / NCIMB 9332 / VKM B-1759</strain>
    </source>
</reference>
<evidence type="ECO:0000256" key="1">
    <source>
        <dbReference type="ARBA" id="ARBA00004236"/>
    </source>
</evidence>
<organism evidence="7 8">
    <name type="scientific">Megalodesulfovibrio gigas (strain ATCC 19364 / DSM 1382 / NCIMB 9332 / VKM B-1759)</name>
    <name type="common">Desulfovibrio gigas</name>
    <dbReference type="NCBI Taxonomy" id="1121448"/>
    <lineage>
        <taxon>Bacteria</taxon>
        <taxon>Pseudomonadati</taxon>
        <taxon>Thermodesulfobacteriota</taxon>
        <taxon>Desulfovibrionia</taxon>
        <taxon>Desulfovibrionales</taxon>
        <taxon>Desulfovibrionaceae</taxon>
        <taxon>Megalodesulfovibrio</taxon>
    </lineage>
</organism>
<dbReference type="Pfam" id="PF00535">
    <property type="entry name" value="Glycos_transf_2"/>
    <property type="match status" value="1"/>
</dbReference>
<dbReference type="PANTHER" id="PTHR43646">
    <property type="entry name" value="GLYCOSYLTRANSFERASE"/>
    <property type="match status" value="1"/>
</dbReference>
<comment type="subcellular location">
    <subcellularLocation>
        <location evidence="1">Cell membrane</location>
    </subcellularLocation>
</comment>
<dbReference type="SUPFAM" id="SSF53448">
    <property type="entry name" value="Nucleotide-diphospho-sugar transferases"/>
    <property type="match status" value="1"/>
</dbReference>
<dbReference type="eggNOG" id="COG1215">
    <property type="taxonomic scope" value="Bacteria"/>
</dbReference>
<evidence type="ECO:0000256" key="3">
    <source>
        <dbReference type="ARBA" id="ARBA00022676"/>
    </source>
</evidence>
<evidence type="ECO:0000259" key="6">
    <source>
        <dbReference type="Pfam" id="PF00535"/>
    </source>
</evidence>
<protein>
    <submittedName>
        <fullName evidence="7">Putative glycosyl transferase group family protein</fullName>
    </submittedName>
</protein>
<dbReference type="NCBIfam" id="TIGR04283">
    <property type="entry name" value="glyco_like_mftF"/>
    <property type="match status" value="1"/>
</dbReference>
<evidence type="ECO:0000313" key="8">
    <source>
        <dbReference type="Proteomes" id="UP000016587"/>
    </source>
</evidence>
<dbReference type="GO" id="GO:0016757">
    <property type="term" value="F:glycosyltransferase activity"/>
    <property type="evidence" value="ECO:0007669"/>
    <property type="project" value="UniProtKB-KW"/>
</dbReference>
<proteinExistence type="predicted"/>